<evidence type="ECO:0000313" key="2">
    <source>
        <dbReference type="Proteomes" id="UP000265520"/>
    </source>
</evidence>
<dbReference type="Proteomes" id="UP000265520">
    <property type="component" value="Unassembled WGS sequence"/>
</dbReference>
<dbReference type="AlphaFoldDB" id="A0A392P1B4"/>
<feature type="non-terminal residue" evidence="1">
    <location>
        <position position="82"/>
    </location>
</feature>
<sequence>MLYLLFSPVDNDEVVDEFAAGEEIGGGIQHDELAVVNDHFAGVDGVDNDEVVDEFAGGHIIGLCSLILLEKRMNVLIVWLNM</sequence>
<name>A0A392P1B4_9FABA</name>
<protein>
    <submittedName>
        <fullName evidence="1">Uncharacterized protein</fullName>
    </submittedName>
</protein>
<comment type="caution">
    <text evidence="1">The sequence shown here is derived from an EMBL/GenBank/DDBJ whole genome shotgun (WGS) entry which is preliminary data.</text>
</comment>
<proteinExistence type="predicted"/>
<dbReference type="EMBL" id="LXQA010059775">
    <property type="protein sequence ID" value="MCI05798.1"/>
    <property type="molecule type" value="Genomic_DNA"/>
</dbReference>
<accession>A0A392P1B4</accession>
<evidence type="ECO:0000313" key="1">
    <source>
        <dbReference type="EMBL" id="MCI05798.1"/>
    </source>
</evidence>
<reference evidence="1 2" key="1">
    <citation type="journal article" date="2018" name="Front. Plant Sci.">
        <title>Red Clover (Trifolium pratense) and Zigzag Clover (T. medium) - A Picture of Genomic Similarities and Differences.</title>
        <authorList>
            <person name="Dluhosova J."/>
            <person name="Istvanek J."/>
            <person name="Nedelnik J."/>
            <person name="Repkova J."/>
        </authorList>
    </citation>
    <scope>NUCLEOTIDE SEQUENCE [LARGE SCALE GENOMIC DNA]</scope>
    <source>
        <strain evidence="2">cv. 10/8</strain>
        <tissue evidence="1">Leaf</tissue>
    </source>
</reference>
<organism evidence="1 2">
    <name type="scientific">Trifolium medium</name>
    <dbReference type="NCBI Taxonomy" id="97028"/>
    <lineage>
        <taxon>Eukaryota</taxon>
        <taxon>Viridiplantae</taxon>
        <taxon>Streptophyta</taxon>
        <taxon>Embryophyta</taxon>
        <taxon>Tracheophyta</taxon>
        <taxon>Spermatophyta</taxon>
        <taxon>Magnoliopsida</taxon>
        <taxon>eudicotyledons</taxon>
        <taxon>Gunneridae</taxon>
        <taxon>Pentapetalae</taxon>
        <taxon>rosids</taxon>
        <taxon>fabids</taxon>
        <taxon>Fabales</taxon>
        <taxon>Fabaceae</taxon>
        <taxon>Papilionoideae</taxon>
        <taxon>50 kb inversion clade</taxon>
        <taxon>NPAAA clade</taxon>
        <taxon>Hologalegina</taxon>
        <taxon>IRL clade</taxon>
        <taxon>Trifolieae</taxon>
        <taxon>Trifolium</taxon>
    </lineage>
</organism>
<keyword evidence="2" id="KW-1185">Reference proteome</keyword>